<dbReference type="Proteomes" id="UP000772434">
    <property type="component" value="Unassembled WGS sequence"/>
</dbReference>
<reference evidence="2" key="1">
    <citation type="submission" date="2020-11" db="EMBL/GenBank/DDBJ databases">
        <authorList>
            <consortium name="DOE Joint Genome Institute"/>
            <person name="Ahrendt S."/>
            <person name="Riley R."/>
            <person name="Andreopoulos W."/>
            <person name="Labutti K."/>
            <person name="Pangilinan J."/>
            <person name="Ruiz-Duenas F.J."/>
            <person name="Barrasa J.M."/>
            <person name="Sanchez-Garcia M."/>
            <person name="Camarero S."/>
            <person name="Miyauchi S."/>
            <person name="Serrano A."/>
            <person name="Linde D."/>
            <person name="Babiker R."/>
            <person name="Drula E."/>
            <person name="Ayuso-Fernandez I."/>
            <person name="Pacheco R."/>
            <person name="Padilla G."/>
            <person name="Ferreira P."/>
            <person name="Barriuso J."/>
            <person name="Kellner H."/>
            <person name="Castanera R."/>
            <person name="Alfaro M."/>
            <person name="Ramirez L."/>
            <person name="Pisabarro A.G."/>
            <person name="Kuo A."/>
            <person name="Tritt A."/>
            <person name="Lipzen A."/>
            <person name="He G."/>
            <person name="Yan M."/>
            <person name="Ng V."/>
            <person name="Cullen D."/>
            <person name="Martin F."/>
            <person name="Rosso M.-N."/>
            <person name="Henrissat B."/>
            <person name="Hibbett D."/>
            <person name="Martinez A.T."/>
            <person name="Grigoriev I.V."/>
        </authorList>
    </citation>
    <scope>NUCLEOTIDE SEQUENCE</scope>
    <source>
        <strain evidence="2">AH 40177</strain>
    </source>
</reference>
<accession>A0A9P5PKE4</accession>
<organism evidence="2 3">
    <name type="scientific">Rhodocollybia butyracea</name>
    <dbReference type="NCBI Taxonomy" id="206335"/>
    <lineage>
        <taxon>Eukaryota</taxon>
        <taxon>Fungi</taxon>
        <taxon>Dikarya</taxon>
        <taxon>Basidiomycota</taxon>
        <taxon>Agaricomycotina</taxon>
        <taxon>Agaricomycetes</taxon>
        <taxon>Agaricomycetidae</taxon>
        <taxon>Agaricales</taxon>
        <taxon>Marasmiineae</taxon>
        <taxon>Omphalotaceae</taxon>
        <taxon>Rhodocollybia</taxon>
    </lineage>
</organism>
<evidence type="ECO:0000313" key="3">
    <source>
        <dbReference type="Proteomes" id="UP000772434"/>
    </source>
</evidence>
<dbReference type="AlphaFoldDB" id="A0A9P5PKE4"/>
<name>A0A9P5PKE4_9AGAR</name>
<protein>
    <submittedName>
        <fullName evidence="2">Uncharacterized protein</fullName>
    </submittedName>
</protein>
<evidence type="ECO:0000313" key="2">
    <source>
        <dbReference type="EMBL" id="KAF9065498.1"/>
    </source>
</evidence>
<gene>
    <name evidence="2" type="ORF">BDP27DRAFT_1366392</name>
</gene>
<comment type="caution">
    <text evidence="2">The sequence shown here is derived from an EMBL/GenBank/DDBJ whole genome shotgun (WGS) entry which is preliminary data.</text>
</comment>
<dbReference type="OrthoDB" id="2686745at2759"/>
<proteinExistence type="predicted"/>
<evidence type="ECO:0000256" key="1">
    <source>
        <dbReference type="SAM" id="MobiDB-lite"/>
    </source>
</evidence>
<keyword evidence="3" id="KW-1185">Reference proteome</keyword>
<feature type="compositionally biased region" description="Basic and acidic residues" evidence="1">
    <location>
        <begin position="49"/>
        <end position="63"/>
    </location>
</feature>
<feature type="region of interest" description="Disordered" evidence="1">
    <location>
        <begin position="40"/>
        <end position="67"/>
    </location>
</feature>
<dbReference type="EMBL" id="JADNRY010000103">
    <property type="protein sequence ID" value="KAF9065498.1"/>
    <property type="molecule type" value="Genomic_DNA"/>
</dbReference>
<sequence length="179" mass="20259">MGPHQYCEPIVNVHIVTSGSSPRDFPNHRPYRFFSNSVYHSGSTSPSPDHPRTIPKPRGEPYRRGRGGYNLDEAANWTVEQSKEIKKYIKHVVEADLDCTLSFTKQPSNSIDSIREAALLKFPWLLSYTDLWVVNDLIRCRLQLRQAALKKRENTLLAAETRARASRKAALVAAAANLE</sequence>